<dbReference type="PROSITE" id="PS50405">
    <property type="entry name" value="GST_CTER"/>
    <property type="match status" value="1"/>
</dbReference>
<dbReference type="GO" id="GO:0004602">
    <property type="term" value="F:glutathione peroxidase activity"/>
    <property type="evidence" value="ECO:0007669"/>
    <property type="project" value="UniProtKB-ARBA"/>
</dbReference>
<dbReference type="InterPro" id="IPR004046">
    <property type="entry name" value="GST_C"/>
</dbReference>
<dbReference type="Proteomes" id="UP000433883">
    <property type="component" value="Unassembled WGS sequence"/>
</dbReference>
<evidence type="ECO:0000313" key="7">
    <source>
        <dbReference type="EMBL" id="KAE9979102.1"/>
    </source>
</evidence>
<dbReference type="PANTHER" id="PTHR44051">
    <property type="entry name" value="GLUTATHIONE S-TRANSFERASE-RELATED"/>
    <property type="match status" value="1"/>
</dbReference>
<dbReference type="GO" id="GO:0005737">
    <property type="term" value="C:cytoplasm"/>
    <property type="evidence" value="ECO:0007669"/>
    <property type="project" value="UniProtKB-ARBA"/>
</dbReference>
<name>A0A8H3V109_VENIN</name>
<dbReference type="FunFam" id="3.40.30.10:FF:000156">
    <property type="entry name" value="Glutathione S-transferase 1"/>
    <property type="match status" value="1"/>
</dbReference>
<dbReference type="Pfam" id="PF26061">
    <property type="entry name" value="DUF8021"/>
    <property type="match status" value="1"/>
</dbReference>
<dbReference type="InterPro" id="IPR010987">
    <property type="entry name" value="Glutathione-S-Trfase_C-like"/>
</dbReference>
<evidence type="ECO:0000259" key="5">
    <source>
        <dbReference type="PROSITE" id="PS50404"/>
    </source>
</evidence>
<dbReference type="SFLD" id="SFLDS00019">
    <property type="entry name" value="Glutathione_Transferase_(cytos"/>
    <property type="match status" value="1"/>
</dbReference>
<evidence type="ECO:0000259" key="6">
    <source>
        <dbReference type="PROSITE" id="PS50405"/>
    </source>
</evidence>
<sequence length="542" mass="59466">MAEQTPLTTKPTAKVTLHWLNKSRSHRVLWLLEELNVDYDLKVYKRGDDMLAPKELKDVHPLGKSPVITVQGPEGPPVVIAETGAIVEYLIDHFGPQLIPTRYPAGKEGQPGAETEEWLRYRHFMHYAEGSIMPFLVFTLVIEQIKGPMVPWIVRPISKAIASGIEAAFLTPNLTTHFKFIESQLSSSPDNGQFLCGPKLTGADIMLVYPLENARVSTGMTPAKYPKADAYVTRLQERPAYKRAIAKAEEATVYYLLTMQLFGALTAFAIHASLTSAACTRDVLQKSLDSFTAKLNSATSNPTLAPNVKLSQNNILLSSLNASAWANTTSLYSNFKISAIDTETCTIAQFMLGKQKREDSSVEAPAIMSVRIKATEAGDWTELEILNVLKGSHTFFKPDAYSNPAPPLWSTPTPGKLTRPEIQRIANLYPSGIQAGDGSAIPQGATCPRIENGVQTTTTCTKGLSMFKQIVRERRWVVDTLSGVVMGAFYFDKPASKGLTYGLWLNEYFKIEDGKLVGIQAAMKELGGVPFKDVWGDGTGTG</sequence>
<proteinExistence type="inferred from homology"/>
<accession>A0A8H3V109</accession>
<dbReference type="Gene3D" id="1.20.1050.10">
    <property type="match status" value="1"/>
</dbReference>
<dbReference type="PROSITE" id="PS50404">
    <property type="entry name" value="GST_NTER"/>
    <property type="match status" value="1"/>
</dbReference>
<comment type="caution">
    <text evidence="7">The sequence shown here is derived from an EMBL/GenBank/DDBJ whole genome shotgun (WGS) entry which is preliminary data.</text>
</comment>
<evidence type="ECO:0000256" key="3">
    <source>
        <dbReference type="ARBA" id="ARBA00022679"/>
    </source>
</evidence>
<evidence type="ECO:0000313" key="8">
    <source>
        <dbReference type="Proteomes" id="UP000433883"/>
    </source>
</evidence>
<organism evidence="7 8">
    <name type="scientific">Venturia inaequalis</name>
    <name type="common">Apple scab fungus</name>
    <dbReference type="NCBI Taxonomy" id="5025"/>
    <lineage>
        <taxon>Eukaryota</taxon>
        <taxon>Fungi</taxon>
        <taxon>Dikarya</taxon>
        <taxon>Ascomycota</taxon>
        <taxon>Pezizomycotina</taxon>
        <taxon>Dothideomycetes</taxon>
        <taxon>Pleosporomycetidae</taxon>
        <taxon>Venturiales</taxon>
        <taxon>Venturiaceae</taxon>
        <taxon>Venturia</taxon>
    </lineage>
</organism>
<feature type="domain" description="GST N-terminal" evidence="5">
    <location>
        <begin position="12"/>
        <end position="98"/>
    </location>
</feature>
<keyword evidence="3" id="KW-0808">Transferase</keyword>
<dbReference type="PANTHER" id="PTHR44051:SF9">
    <property type="entry name" value="GLUTATHIONE S-TRANSFERASE 1"/>
    <property type="match status" value="1"/>
</dbReference>
<gene>
    <name evidence="7" type="ORF">BLS_010143</name>
</gene>
<dbReference type="Pfam" id="PF14497">
    <property type="entry name" value="GST_C_3"/>
    <property type="match status" value="1"/>
</dbReference>
<dbReference type="GO" id="GO:0004364">
    <property type="term" value="F:glutathione transferase activity"/>
    <property type="evidence" value="ECO:0007669"/>
    <property type="project" value="UniProtKB-EC"/>
</dbReference>
<dbReference type="InterPro" id="IPR036249">
    <property type="entry name" value="Thioredoxin-like_sf"/>
</dbReference>
<comment type="catalytic activity">
    <reaction evidence="4">
        <text>RX + glutathione = an S-substituted glutathione + a halide anion + H(+)</text>
        <dbReference type="Rhea" id="RHEA:16437"/>
        <dbReference type="ChEBI" id="CHEBI:15378"/>
        <dbReference type="ChEBI" id="CHEBI:16042"/>
        <dbReference type="ChEBI" id="CHEBI:17792"/>
        <dbReference type="ChEBI" id="CHEBI:57925"/>
        <dbReference type="ChEBI" id="CHEBI:90779"/>
        <dbReference type="EC" id="2.5.1.18"/>
    </reaction>
</comment>
<dbReference type="EC" id="2.5.1.18" evidence="2"/>
<dbReference type="CDD" id="cd03189">
    <property type="entry name" value="GST_C_GTT1_like"/>
    <property type="match status" value="1"/>
</dbReference>
<dbReference type="SUPFAM" id="SSF47616">
    <property type="entry name" value="GST C-terminal domain-like"/>
    <property type="match status" value="1"/>
</dbReference>
<dbReference type="EMBL" id="WNWQ01000099">
    <property type="protein sequence ID" value="KAE9979102.1"/>
    <property type="molecule type" value="Genomic_DNA"/>
</dbReference>
<comment type="similarity">
    <text evidence="1">Belongs to the GST superfamily.</text>
</comment>
<dbReference type="AlphaFoldDB" id="A0A8H3V109"/>
<dbReference type="Pfam" id="PF13409">
    <property type="entry name" value="GST_N_2"/>
    <property type="match status" value="1"/>
</dbReference>
<dbReference type="CDD" id="cd03046">
    <property type="entry name" value="GST_N_GTT1_like"/>
    <property type="match status" value="1"/>
</dbReference>
<dbReference type="InterPro" id="IPR058334">
    <property type="entry name" value="DUF8021"/>
</dbReference>
<feature type="domain" description="GST C-terminal" evidence="6">
    <location>
        <begin position="114"/>
        <end position="254"/>
    </location>
</feature>
<evidence type="ECO:0000256" key="2">
    <source>
        <dbReference type="ARBA" id="ARBA00012452"/>
    </source>
</evidence>
<dbReference type="SUPFAM" id="SSF52833">
    <property type="entry name" value="Thioredoxin-like"/>
    <property type="match status" value="1"/>
</dbReference>
<evidence type="ECO:0000256" key="4">
    <source>
        <dbReference type="ARBA" id="ARBA00047960"/>
    </source>
</evidence>
<dbReference type="Gene3D" id="3.40.30.10">
    <property type="entry name" value="Glutaredoxin"/>
    <property type="match status" value="1"/>
</dbReference>
<evidence type="ECO:0000256" key="1">
    <source>
        <dbReference type="ARBA" id="ARBA00007409"/>
    </source>
</evidence>
<dbReference type="InterPro" id="IPR036282">
    <property type="entry name" value="Glutathione-S-Trfase_C_sf"/>
</dbReference>
<dbReference type="InterPro" id="IPR004045">
    <property type="entry name" value="Glutathione_S-Trfase_N"/>
</dbReference>
<dbReference type="SFLD" id="SFLDG00358">
    <property type="entry name" value="Main_(cytGST)"/>
    <property type="match status" value="1"/>
</dbReference>
<reference evidence="7 8" key="1">
    <citation type="submission" date="2019-11" db="EMBL/GenBank/DDBJ databases">
        <title>Venturia inaequalis Genome Resource.</title>
        <authorList>
            <person name="Lichtner F.J."/>
        </authorList>
    </citation>
    <scope>NUCLEOTIDE SEQUENCE [LARGE SCALE GENOMIC DNA]</scope>
    <source>
        <strain evidence="7">Bline_iso_100314</strain>
    </source>
</reference>
<protein>
    <recommendedName>
        <fullName evidence="2">glutathione transferase</fullName>
        <ecNumber evidence="2">2.5.1.18</ecNumber>
    </recommendedName>
</protein>
<dbReference type="InterPro" id="IPR040079">
    <property type="entry name" value="Glutathione_S-Trfase"/>
</dbReference>